<accession>A0ABQ5JVF3</accession>
<dbReference type="InterPro" id="IPR054708">
    <property type="entry name" value="MTPAP-like_central"/>
</dbReference>
<keyword evidence="4" id="KW-1185">Reference proteome</keyword>
<protein>
    <recommendedName>
        <fullName evidence="2">Poly(A) RNA polymerase mitochondrial-like central palm domain-containing protein</fullName>
    </recommendedName>
</protein>
<evidence type="ECO:0000313" key="3">
    <source>
        <dbReference type="EMBL" id="GKT18318.1"/>
    </source>
</evidence>
<dbReference type="PANTHER" id="PTHR23092">
    <property type="entry name" value="POLY(A) RNA POLYMERASE"/>
    <property type="match status" value="1"/>
</dbReference>
<name>A0ABQ5JVF3_9EUKA</name>
<dbReference type="Gene3D" id="3.30.460.10">
    <property type="entry name" value="Beta Polymerase, domain 2"/>
    <property type="match status" value="1"/>
</dbReference>
<gene>
    <name evidence="3" type="ORF">ADUPG1_011287</name>
</gene>
<feature type="compositionally biased region" description="Basic residues" evidence="1">
    <location>
        <begin position="961"/>
        <end position="976"/>
    </location>
</feature>
<dbReference type="SUPFAM" id="SSF81631">
    <property type="entry name" value="PAP/OAS1 substrate-binding domain"/>
    <property type="match status" value="1"/>
</dbReference>
<dbReference type="Proteomes" id="UP001057375">
    <property type="component" value="Unassembled WGS sequence"/>
</dbReference>
<feature type="region of interest" description="Disordered" evidence="1">
    <location>
        <begin position="467"/>
        <end position="499"/>
    </location>
</feature>
<feature type="compositionally biased region" description="Low complexity" evidence="1">
    <location>
        <begin position="977"/>
        <end position="987"/>
    </location>
</feature>
<comment type="caution">
    <text evidence="3">The sequence shown here is derived from an EMBL/GenBank/DDBJ whole genome shotgun (WGS) entry which is preliminary data.</text>
</comment>
<sequence>MIEVSSEEENGMKHSQGDLFLGDYDEVPDKIDSLSRSFYFVPWMSNYTFDMIIKLLRCHKGDLIADKFDCIEYRRSPTAFIHNLLKTVDSRYFFAFRPTFSTMPSYLLLFNAELMDISRWLIPTPFEYFIRAIIFSRIRKIIDSIYPLSVLKLYGSFSSGLGIPTSDIDCSVDMSPYSANIFSAMGIISSLLRKSPFFCNIETITKAKVPIIKCSCKRTGISIDISFNQDASNISAEKIMYYSYRYPLFNPLVRLLKLLLRQRSLDVPYEGGIGGYVLINFIIVYFNQRHSTFGYKPHKDIELAVHFLDFLQMFSSLHDNFSVGMCVDTIVADGYYNTSYASSQYGRGGGGRGGKRRFSGSGGASISSDDFVTGSLVAPGLALATERALRKRSIESGQSVTTFRQSCGKMSRIGQLTHANQYNSNDYDIKGPVSMLSCSIPSQRPINSFEEYECDIDHGSLCEEIPHATKSGKKKKGRGRGEYIKERKAKKERRERGERDINELDDDALDELDNEIRKCLFSYHMSKTPNQRKHFLCKLMRLKRIEEIVEEEEELRERERECQKCGRGIIFGDATYKRDNIYSGFKEYNIFNEFLITQPVPPPSIFSLSTPFYSLFSPFSPLSCRLNYICRHTYDKRSILKGDKSGTIEDKYSALMDMITQRMDDCPNQCFNYHLYDPSYSHSYSSGYVVNNPFSYRISPSRGGQEDREEEEEVACEKNKKIGGLFYPVLSVSFTEEHPDVIEDGQKKEMGPKHSKREVDNDHCIDLKLYSINGMEMNCNRYNGYVNGSLDGEINDNYFASIAPHRYNSDVQIELDSMIYSKQHLEDSNVEERRSGLDRDRDTAETMWEEDGWGEKKWFSKWHSKQLSKSQCERSIIDSSIIVPKTTLPVPPLSSTSAPITPSSFFPLRTGVCPILEPPLRNNGGGGGGGQDLVLVDIMSDRRSSSARMATVAAAMVMKKFNKNGKKGKKGKKKQSTRVVGSRSSSR</sequence>
<evidence type="ECO:0000256" key="1">
    <source>
        <dbReference type="SAM" id="MobiDB-lite"/>
    </source>
</evidence>
<dbReference type="InterPro" id="IPR043519">
    <property type="entry name" value="NT_sf"/>
</dbReference>
<feature type="region of interest" description="Disordered" evidence="1">
    <location>
        <begin position="961"/>
        <end position="987"/>
    </location>
</feature>
<dbReference type="EMBL" id="BQXS01011933">
    <property type="protein sequence ID" value="GKT18318.1"/>
    <property type="molecule type" value="Genomic_DNA"/>
</dbReference>
<organism evidence="3 4">
    <name type="scientific">Aduncisulcus paluster</name>
    <dbReference type="NCBI Taxonomy" id="2918883"/>
    <lineage>
        <taxon>Eukaryota</taxon>
        <taxon>Metamonada</taxon>
        <taxon>Carpediemonas-like organisms</taxon>
        <taxon>Aduncisulcus</taxon>
    </lineage>
</organism>
<evidence type="ECO:0000313" key="4">
    <source>
        <dbReference type="Proteomes" id="UP001057375"/>
    </source>
</evidence>
<evidence type="ECO:0000259" key="2">
    <source>
        <dbReference type="Pfam" id="PF22600"/>
    </source>
</evidence>
<dbReference type="Gene3D" id="1.10.1410.10">
    <property type="match status" value="1"/>
</dbReference>
<proteinExistence type="predicted"/>
<dbReference type="SUPFAM" id="SSF81301">
    <property type="entry name" value="Nucleotidyltransferase"/>
    <property type="match status" value="1"/>
</dbReference>
<feature type="domain" description="Poly(A) RNA polymerase mitochondrial-like central palm" evidence="2">
    <location>
        <begin position="113"/>
        <end position="242"/>
    </location>
</feature>
<dbReference type="InterPro" id="IPR045862">
    <property type="entry name" value="Trf4-like"/>
</dbReference>
<reference evidence="3" key="1">
    <citation type="submission" date="2022-03" db="EMBL/GenBank/DDBJ databases">
        <title>Draft genome sequence of Aduncisulcus paluster, a free-living microaerophilic Fornicata.</title>
        <authorList>
            <person name="Yuyama I."/>
            <person name="Kume K."/>
            <person name="Tamura T."/>
            <person name="Inagaki Y."/>
            <person name="Hashimoto T."/>
        </authorList>
    </citation>
    <scope>NUCLEOTIDE SEQUENCE</scope>
    <source>
        <strain evidence="3">NY0171</strain>
    </source>
</reference>
<dbReference type="Pfam" id="PF22600">
    <property type="entry name" value="MTPAP-like_central"/>
    <property type="match status" value="1"/>
</dbReference>
<dbReference type="PANTHER" id="PTHR23092:SF15">
    <property type="entry name" value="INACTIVE NON-CANONICAL POLY(A) RNA POLYMERASE PROTEIN TRF4-2-RELATED"/>
    <property type="match status" value="1"/>
</dbReference>
<dbReference type="CDD" id="cd05402">
    <property type="entry name" value="NT_PAP_TUTase"/>
    <property type="match status" value="1"/>
</dbReference>